<dbReference type="PRINTS" id="PR00038">
    <property type="entry name" value="HTHLUXR"/>
</dbReference>
<protein>
    <submittedName>
        <fullName evidence="5">DNA-binding NarL/FixJ family response regulator</fullName>
    </submittedName>
</protein>
<dbReference type="PANTHER" id="PTHR44688:SF16">
    <property type="entry name" value="DNA-BINDING TRANSCRIPTIONAL ACTIVATOR DEVR_DOSR"/>
    <property type="match status" value="1"/>
</dbReference>
<dbReference type="PANTHER" id="PTHR44688">
    <property type="entry name" value="DNA-BINDING TRANSCRIPTIONAL ACTIVATOR DEVR_DOSR"/>
    <property type="match status" value="1"/>
</dbReference>
<dbReference type="GO" id="GO:0003677">
    <property type="term" value="F:DNA binding"/>
    <property type="evidence" value="ECO:0007669"/>
    <property type="project" value="UniProtKB-KW"/>
</dbReference>
<gene>
    <name evidence="5" type="ORF">EV385_5422</name>
</gene>
<dbReference type="CDD" id="cd06170">
    <property type="entry name" value="LuxR_C_like"/>
    <property type="match status" value="1"/>
</dbReference>
<dbReference type="OrthoDB" id="4309410at2"/>
<keyword evidence="2 5" id="KW-0238">DNA-binding</keyword>
<keyword evidence="3" id="KW-0804">Transcription</keyword>
<dbReference type="SUPFAM" id="SSF46894">
    <property type="entry name" value="C-terminal effector domain of the bipartite response regulators"/>
    <property type="match status" value="1"/>
</dbReference>
<comment type="caution">
    <text evidence="5">The sequence shown here is derived from an EMBL/GenBank/DDBJ whole genome shotgun (WGS) entry which is preliminary data.</text>
</comment>
<evidence type="ECO:0000256" key="3">
    <source>
        <dbReference type="ARBA" id="ARBA00023163"/>
    </source>
</evidence>
<dbReference type="Gene3D" id="3.40.50.2300">
    <property type="match status" value="1"/>
</dbReference>
<organism evidence="5 6">
    <name type="scientific">Krasilnikovia cinnamomea</name>
    <dbReference type="NCBI Taxonomy" id="349313"/>
    <lineage>
        <taxon>Bacteria</taxon>
        <taxon>Bacillati</taxon>
        <taxon>Actinomycetota</taxon>
        <taxon>Actinomycetes</taxon>
        <taxon>Micromonosporales</taxon>
        <taxon>Micromonosporaceae</taxon>
        <taxon>Krasilnikovia</taxon>
    </lineage>
</organism>
<dbReference type="EMBL" id="SHKY01000001">
    <property type="protein sequence ID" value="RZU53493.1"/>
    <property type="molecule type" value="Genomic_DNA"/>
</dbReference>
<dbReference type="PROSITE" id="PS00622">
    <property type="entry name" value="HTH_LUXR_1"/>
    <property type="match status" value="1"/>
</dbReference>
<evidence type="ECO:0000256" key="2">
    <source>
        <dbReference type="ARBA" id="ARBA00023125"/>
    </source>
</evidence>
<reference evidence="5 6" key="1">
    <citation type="submission" date="2019-02" db="EMBL/GenBank/DDBJ databases">
        <title>Sequencing the genomes of 1000 actinobacteria strains.</title>
        <authorList>
            <person name="Klenk H.-P."/>
        </authorList>
    </citation>
    <scope>NUCLEOTIDE SEQUENCE [LARGE SCALE GENOMIC DNA]</scope>
    <source>
        <strain evidence="5 6">DSM 45162</strain>
    </source>
</reference>
<dbReference type="Pfam" id="PF00196">
    <property type="entry name" value="GerE"/>
    <property type="match status" value="1"/>
</dbReference>
<feature type="domain" description="HTH luxR-type" evidence="4">
    <location>
        <begin position="140"/>
        <end position="205"/>
    </location>
</feature>
<dbReference type="AlphaFoldDB" id="A0A4Q7ZSA2"/>
<dbReference type="SMART" id="SM00421">
    <property type="entry name" value="HTH_LUXR"/>
    <property type="match status" value="1"/>
</dbReference>
<evidence type="ECO:0000313" key="5">
    <source>
        <dbReference type="EMBL" id="RZU53493.1"/>
    </source>
</evidence>
<evidence type="ECO:0000256" key="1">
    <source>
        <dbReference type="ARBA" id="ARBA00023015"/>
    </source>
</evidence>
<evidence type="ECO:0000259" key="4">
    <source>
        <dbReference type="PROSITE" id="PS50043"/>
    </source>
</evidence>
<dbReference type="PROSITE" id="PS50043">
    <property type="entry name" value="HTH_LUXR_2"/>
    <property type="match status" value="1"/>
</dbReference>
<name>A0A4Q7ZSA2_9ACTN</name>
<dbReference type="RefSeq" id="WP_130511977.1">
    <property type="nucleotide sequence ID" value="NZ_SHKY01000001.1"/>
</dbReference>
<dbReference type="InterPro" id="IPR000792">
    <property type="entry name" value="Tscrpt_reg_LuxR_C"/>
</dbReference>
<dbReference type="GO" id="GO:0006355">
    <property type="term" value="P:regulation of DNA-templated transcription"/>
    <property type="evidence" value="ECO:0007669"/>
    <property type="project" value="InterPro"/>
</dbReference>
<accession>A0A4Q7ZSA2</accession>
<proteinExistence type="predicted"/>
<dbReference type="InterPro" id="IPR016032">
    <property type="entry name" value="Sig_transdc_resp-reg_C-effctor"/>
</dbReference>
<sequence length="207" mass="21985">MEQVRVALEAVDPLSLAGLTKFLESCAGVTVVGAERRADADVAVVVADRLTSDLVADLREAAAKVGPSVVLVIDQICEAELLAAVECRVVAVVPRASVTADSLVHCITSAATGGGVMPPQLVGELIKHIERLRRDVLIPYGLTASGLTSREVDVLRLMADGFDAAEIGAKLCYSERTVKNVIYRLTHRLGLRNRSHAVAYAVRSGMI</sequence>
<evidence type="ECO:0000313" key="6">
    <source>
        <dbReference type="Proteomes" id="UP000292564"/>
    </source>
</evidence>
<keyword evidence="6" id="KW-1185">Reference proteome</keyword>
<keyword evidence="1" id="KW-0805">Transcription regulation</keyword>
<dbReference type="Proteomes" id="UP000292564">
    <property type="component" value="Unassembled WGS sequence"/>
</dbReference>